<dbReference type="GO" id="GO:0005777">
    <property type="term" value="C:peroxisome"/>
    <property type="evidence" value="ECO:0007669"/>
    <property type="project" value="UniProtKB-ARBA"/>
</dbReference>
<evidence type="ECO:0000256" key="2">
    <source>
        <dbReference type="ARBA" id="ARBA00013087"/>
    </source>
</evidence>
<evidence type="ECO:0000256" key="9">
    <source>
        <dbReference type="PIRSR" id="PIRSR000138-1"/>
    </source>
</evidence>
<dbReference type="EC" id="1.1.3.15" evidence="2"/>
<feature type="binding site" evidence="10">
    <location>
        <position position="167"/>
    </location>
    <ligand>
        <name>glyoxylate</name>
        <dbReference type="ChEBI" id="CHEBI:36655"/>
    </ligand>
</feature>
<evidence type="ECO:0000256" key="5">
    <source>
        <dbReference type="ARBA" id="ARBA00023002"/>
    </source>
</evidence>
<dbReference type="Pfam" id="PF01070">
    <property type="entry name" value="FMN_dh"/>
    <property type="match status" value="1"/>
</dbReference>
<dbReference type="InterPro" id="IPR012133">
    <property type="entry name" value="Alpha-hydoxy_acid_DH_FMN"/>
</dbReference>
<dbReference type="SUPFAM" id="SSF51395">
    <property type="entry name" value="FMN-linked oxidoreductases"/>
    <property type="match status" value="1"/>
</dbReference>
<sequence length="372" mass="40240">MTDANPVNIYEYEEVARTKLGKGEYDFIAGAATDEITLRRTRAVLDSIVMKPRMLVDISDKDMSTTVLGQEISFPVMLDPAGNHSAAHPDAELATARAAGSAGTLMVLSAQASRTLEEVSQAASGPIWYQQYFFKDRGLTLEMARRAEEAGYSALCLTVDAKVKPKRERNIRNNYQGPASPNYDPSLNVGGSSWTFGLDAPSGANDIRDQAATYEDLDWLASNTRLPLVVKGIMVAEDGYQSAEHGAKAVIVSNHGTRYLDTTFATIEVLPEVVDAVNGNIEVYMDGGIRRGSDVFKALALGARAVLIGRPLFWGLAVDGEDGVKSVLEMLRDELEATMGMCGKTTVESIDRDSIATVSPLLSLFPTGTEFR</sequence>
<feature type="binding site" evidence="10">
    <location>
        <position position="130"/>
    </location>
    <ligand>
        <name>FMN</name>
        <dbReference type="ChEBI" id="CHEBI:58210"/>
    </ligand>
</feature>
<evidence type="ECO:0000256" key="7">
    <source>
        <dbReference type="ARBA" id="ARBA00029325"/>
    </source>
</evidence>
<evidence type="ECO:0000256" key="8">
    <source>
        <dbReference type="ARBA" id="ARBA00029327"/>
    </source>
</evidence>
<dbReference type="Proteomes" id="UP001174909">
    <property type="component" value="Unassembled WGS sequence"/>
</dbReference>
<feature type="binding site" evidence="10">
    <location>
        <position position="255"/>
    </location>
    <ligand>
        <name>glyoxylate</name>
        <dbReference type="ChEBI" id="CHEBI:36655"/>
    </ligand>
</feature>
<comment type="caution">
    <text evidence="12">The sequence shown here is derived from an EMBL/GenBank/DDBJ whole genome shotgun (WGS) entry which is preliminary data.</text>
</comment>
<dbReference type="PANTHER" id="PTHR10578:SF107">
    <property type="entry name" value="2-HYDROXYACID OXIDASE 1"/>
    <property type="match status" value="1"/>
</dbReference>
<dbReference type="PANTHER" id="PTHR10578">
    <property type="entry name" value="S -2-HYDROXY-ACID OXIDASE-RELATED"/>
    <property type="match status" value="1"/>
</dbReference>
<keyword evidence="3 10" id="KW-0285">Flavoprotein</keyword>
<feature type="binding site" evidence="10">
    <location>
        <position position="258"/>
    </location>
    <ligand>
        <name>FMN</name>
        <dbReference type="ChEBI" id="CHEBI:58210"/>
    </ligand>
</feature>
<feature type="binding site" evidence="10">
    <location>
        <position position="132"/>
    </location>
    <ligand>
        <name>glyoxylate</name>
        <dbReference type="ChEBI" id="CHEBI:36655"/>
    </ligand>
</feature>
<feature type="binding site" evidence="10">
    <location>
        <begin position="80"/>
        <end position="82"/>
    </location>
    <ligand>
        <name>FMN</name>
        <dbReference type="ChEBI" id="CHEBI:58210"/>
    </ligand>
</feature>
<dbReference type="Gene3D" id="3.20.20.70">
    <property type="entry name" value="Aldolase class I"/>
    <property type="match status" value="1"/>
</dbReference>
<feature type="binding site" evidence="10">
    <location>
        <begin position="286"/>
        <end position="290"/>
    </location>
    <ligand>
        <name>FMN</name>
        <dbReference type="ChEBI" id="CHEBI:58210"/>
    </ligand>
</feature>
<feature type="binding site" evidence="10">
    <location>
        <position position="253"/>
    </location>
    <ligand>
        <name>FMN</name>
        <dbReference type="ChEBI" id="CHEBI:58210"/>
    </ligand>
</feature>
<dbReference type="FunFam" id="3.20.20.70:FF:000056">
    <property type="entry name" value="hydroxyacid oxidase 2"/>
    <property type="match status" value="1"/>
</dbReference>
<organism evidence="12 13">
    <name type="scientific">Geodia barretti</name>
    <name type="common">Barrett's horny sponge</name>
    <dbReference type="NCBI Taxonomy" id="519541"/>
    <lineage>
        <taxon>Eukaryota</taxon>
        <taxon>Metazoa</taxon>
        <taxon>Porifera</taxon>
        <taxon>Demospongiae</taxon>
        <taxon>Heteroscleromorpha</taxon>
        <taxon>Tetractinellida</taxon>
        <taxon>Astrophorina</taxon>
        <taxon>Geodiidae</taxon>
        <taxon>Geodia</taxon>
    </lineage>
</organism>
<feature type="binding site" evidence="10">
    <location>
        <position position="231"/>
    </location>
    <ligand>
        <name>FMN</name>
        <dbReference type="ChEBI" id="CHEBI:58210"/>
    </ligand>
</feature>
<dbReference type="InterPro" id="IPR013785">
    <property type="entry name" value="Aldolase_TIM"/>
</dbReference>
<evidence type="ECO:0000256" key="4">
    <source>
        <dbReference type="ARBA" id="ARBA00022643"/>
    </source>
</evidence>
<accession>A0AA35XIB1</accession>
<feature type="binding site" evidence="10">
    <location>
        <begin position="309"/>
        <end position="310"/>
    </location>
    <ligand>
        <name>FMN</name>
        <dbReference type="ChEBI" id="CHEBI:58210"/>
    </ligand>
</feature>
<comment type="catalytic activity">
    <reaction evidence="7">
        <text>a (2S)-2-hydroxycarboxylate + O2 = a 2-oxocarboxylate + H2O2</text>
        <dbReference type="Rhea" id="RHEA:16789"/>
        <dbReference type="ChEBI" id="CHEBI:15379"/>
        <dbReference type="ChEBI" id="CHEBI:16240"/>
        <dbReference type="ChEBI" id="CHEBI:35179"/>
        <dbReference type="ChEBI" id="CHEBI:58123"/>
        <dbReference type="EC" id="1.1.3.15"/>
    </reaction>
    <physiologicalReaction direction="left-to-right" evidence="7">
        <dbReference type="Rhea" id="RHEA:16790"/>
    </physiologicalReaction>
</comment>
<protein>
    <recommendedName>
        <fullName evidence="2">(S)-2-hydroxy-acid oxidase</fullName>
        <ecNumber evidence="2">1.1.3.15</ecNumber>
    </recommendedName>
</protein>
<evidence type="ECO:0000256" key="1">
    <source>
        <dbReference type="ARBA" id="ARBA00001917"/>
    </source>
</evidence>
<evidence type="ECO:0000256" key="10">
    <source>
        <dbReference type="PIRSR" id="PIRSR000138-2"/>
    </source>
</evidence>
<comment type="similarity">
    <text evidence="6">Belongs to the FMN-dependent alpha-hydroxy acid dehydrogenase family.</text>
</comment>
<dbReference type="EMBL" id="CASHTH010004532">
    <property type="protein sequence ID" value="CAI8058584.1"/>
    <property type="molecule type" value="Genomic_DNA"/>
</dbReference>
<gene>
    <name evidence="12" type="ORF">GBAR_LOCUS31854</name>
</gene>
<dbReference type="GO" id="GO:0010181">
    <property type="term" value="F:FMN binding"/>
    <property type="evidence" value="ECO:0007669"/>
    <property type="project" value="InterPro"/>
</dbReference>
<feature type="active site" description="Proton acceptor" evidence="9">
    <location>
        <position position="255"/>
    </location>
</feature>
<feature type="domain" description="FMN hydroxy acid dehydrogenase" evidence="11">
    <location>
        <begin position="1"/>
        <end position="360"/>
    </location>
</feature>
<keyword evidence="13" id="KW-1185">Reference proteome</keyword>
<evidence type="ECO:0000259" key="11">
    <source>
        <dbReference type="PROSITE" id="PS51349"/>
    </source>
</evidence>
<reference evidence="12" key="1">
    <citation type="submission" date="2023-03" db="EMBL/GenBank/DDBJ databases">
        <authorList>
            <person name="Steffen K."/>
            <person name="Cardenas P."/>
        </authorList>
    </citation>
    <scope>NUCLEOTIDE SEQUENCE</scope>
</reference>
<dbReference type="GO" id="GO:0003973">
    <property type="term" value="F:(S)-2-hydroxy-acid oxidase activity"/>
    <property type="evidence" value="ECO:0007669"/>
    <property type="project" value="UniProtKB-EC"/>
</dbReference>
<dbReference type="InterPro" id="IPR037396">
    <property type="entry name" value="FMN_HAD"/>
</dbReference>
<evidence type="ECO:0000313" key="12">
    <source>
        <dbReference type="EMBL" id="CAI8058584.1"/>
    </source>
</evidence>
<name>A0AA35XIB1_GEOBA</name>
<comment type="cofactor">
    <cofactor evidence="1">
        <name>FMN</name>
        <dbReference type="ChEBI" id="CHEBI:58210"/>
    </cofactor>
</comment>
<dbReference type="AlphaFoldDB" id="A0AA35XIB1"/>
<dbReference type="InterPro" id="IPR000262">
    <property type="entry name" value="FMN-dep_DH"/>
</dbReference>
<dbReference type="PIRSF" id="PIRSF000138">
    <property type="entry name" value="Al-hdrx_acd_dh"/>
    <property type="match status" value="1"/>
</dbReference>
<evidence type="ECO:0000313" key="13">
    <source>
        <dbReference type="Proteomes" id="UP001174909"/>
    </source>
</evidence>
<feature type="binding site" evidence="10">
    <location>
        <position position="109"/>
    </location>
    <ligand>
        <name>FMN</name>
        <dbReference type="ChEBI" id="CHEBI:58210"/>
    </ligand>
</feature>
<keyword evidence="5" id="KW-0560">Oxidoreductase</keyword>
<proteinExistence type="inferred from homology"/>
<evidence type="ECO:0000256" key="3">
    <source>
        <dbReference type="ARBA" id="ARBA00022630"/>
    </source>
</evidence>
<feature type="binding site" evidence="10">
    <location>
        <position position="158"/>
    </location>
    <ligand>
        <name>FMN</name>
        <dbReference type="ChEBI" id="CHEBI:58210"/>
    </ligand>
</feature>
<comment type="catalytic activity">
    <reaction evidence="8">
        <text>2-hydroxyoctanoate + O2 = 2-oxooctanoate + H2O2</text>
        <dbReference type="Rhea" id="RHEA:67940"/>
        <dbReference type="ChEBI" id="CHEBI:15379"/>
        <dbReference type="ChEBI" id="CHEBI:16240"/>
        <dbReference type="ChEBI" id="CHEBI:133514"/>
        <dbReference type="ChEBI" id="CHEBI:176689"/>
    </reaction>
    <physiologicalReaction direction="left-to-right" evidence="8">
        <dbReference type="Rhea" id="RHEA:67941"/>
    </physiologicalReaction>
</comment>
<keyword evidence="4 10" id="KW-0288">FMN</keyword>
<evidence type="ECO:0000256" key="6">
    <source>
        <dbReference type="ARBA" id="ARBA00024042"/>
    </source>
</evidence>
<dbReference type="CDD" id="cd02809">
    <property type="entry name" value="alpha_hydroxyacid_oxid_FMN"/>
    <property type="match status" value="1"/>
</dbReference>
<dbReference type="PROSITE" id="PS51349">
    <property type="entry name" value="FMN_HYDROXY_ACID_DH_2"/>
    <property type="match status" value="1"/>
</dbReference>